<evidence type="ECO:0000313" key="2">
    <source>
        <dbReference type="Proteomes" id="UP001206128"/>
    </source>
</evidence>
<proteinExistence type="predicted"/>
<gene>
    <name evidence="1" type="ORF">LX83_006133</name>
</gene>
<comment type="caution">
    <text evidence="1">The sequence shown here is derived from an EMBL/GenBank/DDBJ whole genome shotgun (WGS) entry which is preliminary data.</text>
</comment>
<protein>
    <submittedName>
        <fullName evidence="1">Uncharacterized protein</fullName>
    </submittedName>
</protein>
<evidence type="ECO:0000313" key="1">
    <source>
        <dbReference type="EMBL" id="MCP2169249.1"/>
    </source>
</evidence>
<sequence length="139" mass="15458">MSSSTAEEWPVEQTWQLRNTHWHGYVEHTSLDAAPSRQERLERTPEEVLSTPEEVAAWLEVNLRGATAPPGTEGKKGAKDLRDFSDSRQVHLSLASRGESIYTGVRGMFTLAVEAVTATECRNTHDGAEVAPLKSSRRR</sequence>
<keyword evidence="2" id="KW-1185">Reference proteome</keyword>
<dbReference type="AlphaFoldDB" id="A0AAE3KKD2"/>
<accession>A0AAE3KKD2</accession>
<dbReference type="RefSeq" id="WP_253777860.1">
    <property type="nucleotide sequence ID" value="NZ_JAMTCK010000017.1"/>
</dbReference>
<organism evidence="1 2">
    <name type="scientific">Goodfellowiella coeruleoviolacea</name>
    <dbReference type="NCBI Taxonomy" id="334858"/>
    <lineage>
        <taxon>Bacteria</taxon>
        <taxon>Bacillati</taxon>
        <taxon>Actinomycetota</taxon>
        <taxon>Actinomycetes</taxon>
        <taxon>Pseudonocardiales</taxon>
        <taxon>Pseudonocardiaceae</taxon>
        <taxon>Goodfellowiella</taxon>
    </lineage>
</organism>
<dbReference type="EMBL" id="JAMTCK010000017">
    <property type="protein sequence ID" value="MCP2169249.1"/>
    <property type="molecule type" value="Genomic_DNA"/>
</dbReference>
<reference evidence="1" key="1">
    <citation type="submission" date="2022-06" db="EMBL/GenBank/DDBJ databases">
        <title>Genomic Encyclopedia of Archaeal and Bacterial Type Strains, Phase II (KMG-II): from individual species to whole genera.</title>
        <authorList>
            <person name="Goeker M."/>
        </authorList>
    </citation>
    <scope>NUCLEOTIDE SEQUENCE</scope>
    <source>
        <strain evidence="1">DSM 43935</strain>
    </source>
</reference>
<dbReference type="Proteomes" id="UP001206128">
    <property type="component" value="Unassembled WGS sequence"/>
</dbReference>
<name>A0AAE3KKD2_9PSEU</name>